<dbReference type="AlphaFoldDB" id="F9VRS3"/>
<reference evidence="1 2" key="1">
    <citation type="submission" date="2011-05" db="EMBL/GenBank/DDBJ databases">
        <title>Whole genome shotgun sequence of Gordonia alkanivorans NBRC 16433.</title>
        <authorList>
            <person name="Hosoyama A."/>
            <person name="Nakamura S."/>
            <person name="Takarada H."/>
            <person name="Tsuchikane K."/>
            <person name="Yamazaki S."/>
            <person name="Fujita N."/>
        </authorList>
    </citation>
    <scope>NUCLEOTIDE SEQUENCE [LARGE SCALE GENOMIC DNA]</scope>
    <source>
        <strain evidence="1 2">NBRC 16433</strain>
    </source>
</reference>
<evidence type="ECO:0000313" key="2">
    <source>
        <dbReference type="Proteomes" id="UP000003558"/>
    </source>
</evidence>
<dbReference type="Proteomes" id="UP000003558">
    <property type="component" value="Unassembled WGS sequence"/>
</dbReference>
<sequence>MRGTIDIKVIDDNIDAVTGEGDGDLTADTLTSAGHQSTLLVNHRTGRGTSLDFLADRALE</sequence>
<protein>
    <submittedName>
        <fullName evidence="1">Uncharacterized protein</fullName>
    </submittedName>
</protein>
<accession>F9VRS3</accession>
<evidence type="ECO:0000313" key="1">
    <source>
        <dbReference type="EMBL" id="GAA11312.1"/>
    </source>
</evidence>
<dbReference type="EMBL" id="BACI01000026">
    <property type="protein sequence ID" value="GAA11312.1"/>
    <property type="molecule type" value="Genomic_DNA"/>
</dbReference>
<proteinExistence type="predicted"/>
<organism evidence="1 2">
    <name type="scientific">Gordonia alkanivorans NBRC 16433</name>
    <dbReference type="NCBI Taxonomy" id="1027371"/>
    <lineage>
        <taxon>Bacteria</taxon>
        <taxon>Bacillati</taxon>
        <taxon>Actinomycetota</taxon>
        <taxon>Actinomycetes</taxon>
        <taxon>Mycobacteriales</taxon>
        <taxon>Gordoniaceae</taxon>
        <taxon>Gordonia</taxon>
    </lineage>
</organism>
<name>F9VRS3_9ACTN</name>
<gene>
    <name evidence="1" type="ORF">GOALK_026_01190</name>
</gene>
<comment type="caution">
    <text evidence="1">The sequence shown here is derived from an EMBL/GenBank/DDBJ whole genome shotgun (WGS) entry which is preliminary data.</text>
</comment>